<name>A0A1T4ZWZ8_9SPHN</name>
<evidence type="ECO:0000313" key="4">
    <source>
        <dbReference type="Proteomes" id="UP000190044"/>
    </source>
</evidence>
<keyword evidence="4" id="KW-1185">Reference proteome</keyword>
<keyword evidence="2" id="KW-0472">Membrane</keyword>
<feature type="transmembrane region" description="Helical" evidence="2">
    <location>
        <begin position="280"/>
        <end position="298"/>
    </location>
</feature>
<keyword evidence="2" id="KW-0812">Transmembrane</keyword>
<organism evidence="3 4">
    <name type="scientific">Sphingopyxis flava</name>
    <dbReference type="NCBI Taxonomy" id="1507287"/>
    <lineage>
        <taxon>Bacteria</taxon>
        <taxon>Pseudomonadati</taxon>
        <taxon>Pseudomonadota</taxon>
        <taxon>Alphaproteobacteria</taxon>
        <taxon>Sphingomonadales</taxon>
        <taxon>Sphingomonadaceae</taxon>
        <taxon>Sphingopyxis</taxon>
    </lineage>
</organism>
<evidence type="ECO:0000256" key="2">
    <source>
        <dbReference type="SAM" id="Phobius"/>
    </source>
</evidence>
<dbReference type="EMBL" id="FUYP01000001">
    <property type="protein sequence ID" value="SKB27250.1"/>
    <property type="molecule type" value="Genomic_DNA"/>
</dbReference>
<keyword evidence="2" id="KW-1133">Transmembrane helix</keyword>
<gene>
    <name evidence="3" type="ORF">SAMN06295937_1001287</name>
</gene>
<dbReference type="OrthoDB" id="8019720at2"/>
<dbReference type="AlphaFoldDB" id="A0A1T4ZWZ8"/>
<proteinExistence type="predicted"/>
<protein>
    <submittedName>
        <fullName evidence="3">Phage tail tape measure protein, TP901 family, core region</fullName>
    </submittedName>
</protein>
<feature type="transmembrane region" description="Helical" evidence="2">
    <location>
        <begin position="304"/>
        <end position="323"/>
    </location>
</feature>
<dbReference type="Proteomes" id="UP000190044">
    <property type="component" value="Unassembled WGS sequence"/>
</dbReference>
<dbReference type="NCBIfam" id="TIGR01760">
    <property type="entry name" value="tape_meas_TP901"/>
    <property type="match status" value="1"/>
</dbReference>
<feature type="transmembrane region" description="Helical" evidence="2">
    <location>
        <begin position="343"/>
        <end position="365"/>
    </location>
</feature>
<keyword evidence="1" id="KW-0175">Coiled coil</keyword>
<dbReference type="InterPro" id="IPR010090">
    <property type="entry name" value="Phage_tape_meas"/>
</dbReference>
<reference evidence="4" key="1">
    <citation type="submission" date="2017-02" db="EMBL/GenBank/DDBJ databases">
        <authorList>
            <person name="Varghese N."/>
            <person name="Submissions S."/>
        </authorList>
    </citation>
    <scope>NUCLEOTIDE SEQUENCE [LARGE SCALE GENOMIC DNA]</scope>
    <source>
        <strain evidence="4">R11H</strain>
    </source>
</reference>
<evidence type="ECO:0000313" key="3">
    <source>
        <dbReference type="EMBL" id="SKB27250.1"/>
    </source>
</evidence>
<feature type="coiled-coil region" evidence="1">
    <location>
        <begin position="491"/>
        <end position="518"/>
    </location>
</feature>
<evidence type="ECO:0000256" key="1">
    <source>
        <dbReference type="SAM" id="Coils"/>
    </source>
</evidence>
<accession>A0A1T4ZWZ8</accession>
<sequence length="815" mass="85161">MAMNDVIARLSVWLGIDTAAFEKGASLSEKRLAQMERKFTKLGDKISGLGKSLSLGITLPLTAFGVASINAASDAAELQSAFDQTFGAMSDTMNKWAEDTGNALGRSTQEMQKAANTFGIFFNTAVNPQKAAEMSQIFAQLAQDLGSFYNVDTETAIQKLRSGLSGESEPLRDFGVFLTEANVKAKALEMGLTGVGDELTEQEKILARYQLILEATTNAQGDVARTSDSTSNQMRRAAAAFEELRVAIGTKLLPVVTPLIEKLANILDYFARLPSGAQTAIIAIAGIGAAVGPVLIGIGKLVGAFGPLVSVLVSQLAPAFLALRLEIVALATASGPAAAAARVLTVALKGLLVASVVGAAVLALVEAFRFFTAESDDAREAAEEAENQALRTATALDVETKATQALAKAKDQERQAMIASMKASYARGQQALQTAKKLQVEAKAALDAARAQARKTFEQSASDTSFLATFGRALGGAGGAGPSITPGTAQATRLNREADQAAAALAKTNKAIAEAEGAVSGLDAAIRAAEAPMVAIPPAAKGVGDGAKGAADGVDKLSKSAKDAKQPLQDLLDTLFPEEAGMREAQVNLALLKAALDNGKISADRYAEAVMRVWRNYLNIRPLEDPTVSVLSGEKSIEDLNEEALNRLPETFARLAESAQGTKVQVVKSFKDMADETLSALDRLSSAIQGGGFLNILQGIVSLGLQLGSIGAFGKKIQGNINRVPGNANGTSFWGGGLTWVGERGPELVDLPRGARVTPNNDLKGFGGGIAQIVPSPYFDVVVDGRVMRAAPGIAQAGAQGGVARMQYAQSRRWR</sequence>
<dbReference type="RefSeq" id="WP_079636889.1">
    <property type="nucleotide sequence ID" value="NZ_FUYP01000001.1"/>
</dbReference>